<proteinExistence type="inferred from homology"/>
<evidence type="ECO:0000256" key="1">
    <source>
        <dbReference type="ARBA" id="ARBA00005454"/>
    </source>
</evidence>
<comment type="catalytic activity">
    <reaction evidence="6">
        <text>GTP + H2O = GDP + phosphate + H(+)</text>
        <dbReference type="Rhea" id="RHEA:19669"/>
        <dbReference type="ChEBI" id="CHEBI:15377"/>
        <dbReference type="ChEBI" id="CHEBI:15378"/>
        <dbReference type="ChEBI" id="CHEBI:37565"/>
        <dbReference type="ChEBI" id="CHEBI:43474"/>
        <dbReference type="ChEBI" id="CHEBI:58189"/>
        <dbReference type="EC" id="3.6.5.n1"/>
    </reaction>
</comment>
<evidence type="ECO:0000256" key="5">
    <source>
        <dbReference type="ARBA" id="ARBA00023134"/>
    </source>
</evidence>
<dbReference type="PANTHER" id="PTHR43512:SF4">
    <property type="entry name" value="TRANSLATION FACTOR GUF1 HOMOLOG, CHLOROPLASTIC"/>
    <property type="match status" value="1"/>
</dbReference>
<comment type="subcellular location">
    <subcellularLocation>
        <location evidence="6">Cell membrane</location>
        <topology evidence="6">Peripheral membrane protein</topology>
        <orientation evidence="6">Cytoplasmic side</orientation>
    </subcellularLocation>
</comment>
<dbReference type="Gene3D" id="3.30.70.870">
    <property type="entry name" value="Elongation Factor G (Translational Gtpase), domain 3"/>
    <property type="match status" value="1"/>
</dbReference>
<keyword evidence="6" id="KW-1003">Cell membrane</keyword>
<dbReference type="InterPro" id="IPR038363">
    <property type="entry name" value="LepA_C_sf"/>
</dbReference>
<sequence>MLSFLFDPNFIRNIAIIAHIDHGKTTLMDRILELTHSIDERNMREQYLDSMDLEREKGITIKSHPVKVFYTGKDGNEYELNILDTPGHIDFTYEVSRSLAACEGAILLVDATQGVQAQTVTNTYLALENNLEIIGAVNKIDLPTANIDETMLEINDLVGIEADSIVTISAKTGEGVEDLLELIIQKVPSPLSKGNVSNKLKGLIFDAKYDKYKGIIVYCRIFNGKVKKGDKIKLMASNATYEVIEVGIFHPEMIETEDLSAGEIGYIVAGIKDIEQARVGDTITNAMDPIDKPLPGYKEVKPMVYAGLYPGLPEYYEELRKALEKLKLNDASLVFTPESSPAMGYGFRVGFLGLLHMDVVKERLQREFELAVILTVPSVIYKAKLKNGEEIEITNPSEFPDEDLIEKVYEPFCKLDIITPPDYMGDLINLAQVEKRGNFSHVSNAGKNRVVLHFEIPLADLIFDFFDKMKAISKGYASMDYEITGYKESNLVKLEILINREKVDALSYVVHESQSYTLARKLVDKLRDLIPRHQFEIPIQAYCKGKIIARSTIKALRKDVLQKCYGGDVTRKMKLLEKQKEGKKRMREIGRVNIPQEAFLALLKVNEDEE</sequence>
<keyword evidence="3 6" id="KW-0378">Hydrolase</keyword>
<accession>A0ABX9UCQ9</accession>
<feature type="domain" description="Tr-type G" evidence="7">
    <location>
        <begin position="9"/>
        <end position="191"/>
    </location>
</feature>
<name>A0ABX9UCQ9_9BACT</name>
<organism evidence="8 9">
    <name type="scientific">Petrotoga olearia</name>
    <dbReference type="NCBI Taxonomy" id="156203"/>
    <lineage>
        <taxon>Bacteria</taxon>
        <taxon>Thermotogati</taxon>
        <taxon>Thermotogota</taxon>
        <taxon>Thermotogae</taxon>
        <taxon>Petrotogales</taxon>
        <taxon>Petrotogaceae</taxon>
        <taxon>Petrotoga</taxon>
    </lineage>
</organism>
<dbReference type="InterPro" id="IPR006297">
    <property type="entry name" value="EF-4"/>
</dbReference>
<dbReference type="CDD" id="cd16260">
    <property type="entry name" value="EF4_III"/>
    <property type="match status" value="1"/>
</dbReference>
<evidence type="ECO:0000256" key="3">
    <source>
        <dbReference type="ARBA" id="ARBA00022801"/>
    </source>
</evidence>
<evidence type="ECO:0000256" key="2">
    <source>
        <dbReference type="ARBA" id="ARBA00022741"/>
    </source>
</evidence>
<dbReference type="CDD" id="cd01890">
    <property type="entry name" value="LepA"/>
    <property type="match status" value="1"/>
</dbReference>
<dbReference type="InterPro" id="IPR000795">
    <property type="entry name" value="T_Tr_GTP-bd_dom"/>
</dbReference>
<dbReference type="Gene3D" id="3.30.70.2570">
    <property type="entry name" value="Elongation factor 4, C-terminal domain"/>
    <property type="match status" value="1"/>
</dbReference>
<dbReference type="InterPro" id="IPR027417">
    <property type="entry name" value="P-loop_NTPase"/>
</dbReference>
<keyword evidence="4 6" id="KW-0648">Protein biosynthesis</keyword>
<dbReference type="Proteomes" id="UP000279669">
    <property type="component" value="Unassembled WGS sequence"/>
</dbReference>
<dbReference type="Pfam" id="PF00679">
    <property type="entry name" value="EFG_C"/>
    <property type="match status" value="1"/>
</dbReference>
<evidence type="ECO:0000259" key="7">
    <source>
        <dbReference type="PROSITE" id="PS51722"/>
    </source>
</evidence>
<dbReference type="EC" id="3.6.5.n1" evidence="6"/>
<dbReference type="Gene3D" id="3.40.50.300">
    <property type="entry name" value="P-loop containing nucleotide triphosphate hydrolases"/>
    <property type="match status" value="1"/>
</dbReference>
<dbReference type="InterPro" id="IPR000640">
    <property type="entry name" value="EFG_V-like"/>
</dbReference>
<evidence type="ECO:0000256" key="4">
    <source>
        <dbReference type="ARBA" id="ARBA00022917"/>
    </source>
</evidence>
<dbReference type="SUPFAM" id="SSF54980">
    <property type="entry name" value="EF-G C-terminal domain-like"/>
    <property type="match status" value="2"/>
</dbReference>
<dbReference type="Pfam" id="PF03144">
    <property type="entry name" value="GTP_EFTU_D2"/>
    <property type="match status" value="1"/>
</dbReference>
<dbReference type="NCBIfam" id="TIGR00231">
    <property type="entry name" value="small_GTP"/>
    <property type="match status" value="1"/>
</dbReference>
<dbReference type="InterPro" id="IPR035654">
    <property type="entry name" value="LepA_IV"/>
</dbReference>
<dbReference type="PANTHER" id="PTHR43512">
    <property type="entry name" value="TRANSLATION FACTOR GUF1-RELATED"/>
    <property type="match status" value="1"/>
</dbReference>
<dbReference type="PROSITE" id="PS51722">
    <property type="entry name" value="G_TR_2"/>
    <property type="match status" value="1"/>
</dbReference>
<dbReference type="Pfam" id="PF06421">
    <property type="entry name" value="LepA_C"/>
    <property type="match status" value="1"/>
</dbReference>
<dbReference type="Pfam" id="PF00009">
    <property type="entry name" value="GTP_EFTU"/>
    <property type="match status" value="1"/>
</dbReference>
<feature type="binding site" evidence="6">
    <location>
        <begin position="138"/>
        <end position="141"/>
    </location>
    <ligand>
        <name>GTP</name>
        <dbReference type="ChEBI" id="CHEBI:37565"/>
    </ligand>
</feature>
<dbReference type="CDD" id="cd03699">
    <property type="entry name" value="EF4_II"/>
    <property type="match status" value="1"/>
</dbReference>
<comment type="caution">
    <text evidence="8">The sequence shown here is derived from an EMBL/GenBank/DDBJ whole genome shotgun (WGS) entry which is preliminary data.</text>
</comment>
<protein>
    <recommendedName>
        <fullName evidence="6">Elongation factor 4</fullName>
        <shortName evidence="6">EF-4</shortName>
        <ecNumber evidence="6">3.6.5.n1</ecNumber>
    </recommendedName>
    <alternativeName>
        <fullName evidence="6">Ribosomal back-translocase LepA</fullName>
    </alternativeName>
</protein>
<gene>
    <name evidence="6" type="primary">lepA</name>
    <name evidence="8" type="ORF">C8D75_1579</name>
</gene>
<dbReference type="InterPro" id="IPR004161">
    <property type="entry name" value="EFTu-like_2"/>
</dbReference>
<keyword evidence="2 6" id="KW-0547">Nucleotide-binding</keyword>
<dbReference type="Gene3D" id="2.40.30.10">
    <property type="entry name" value="Translation factors"/>
    <property type="match status" value="1"/>
</dbReference>
<dbReference type="SUPFAM" id="SSF52540">
    <property type="entry name" value="P-loop containing nucleoside triphosphate hydrolases"/>
    <property type="match status" value="1"/>
</dbReference>
<dbReference type="HAMAP" id="MF_00071">
    <property type="entry name" value="LepA"/>
    <property type="match status" value="1"/>
</dbReference>
<dbReference type="NCBIfam" id="TIGR01393">
    <property type="entry name" value="lepA"/>
    <property type="match status" value="1"/>
</dbReference>
<dbReference type="InterPro" id="IPR035647">
    <property type="entry name" value="EFG_III/V"/>
</dbReference>
<keyword evidence="9" id="KW-1185">Reference proteome</keyword>
<comment type="function">
    <text evidence="6">Required for accurate and efficient protein synthesis under certain stress conditions. May act as a fidelity factor of the translation reaction, by catalyzing a one-codon backward translocation of tRNAs on improperly translocated ribosomes. Back-translocation proceeds from a post-translocation (POST) complex to a pre-translocation (PRE) complex, thus giving elongation factor G a second chance to translocate the tRNAs correctly. Binds to ribosomes in a GTP-dependent manner.</text>
</comment>
<reference evidence="8 9" key="1">
    <citation type="submission" date="2018-10" db="EMBL/GenBank/DDBJ databases">
        <title>Genomic Encyclopedia of Type Strains, Phase IV (KMG-IV): sequencing the most valuable type-strain genomes for metagenomic binning, comparative biology and taxonomic classification.</title>
        <authorList>
            <person name="Goeker M."/>
        </authorList>
    </citation>
    <scope>NUCLEOTIDE SEQUENCE [LARGE SCALE GENOMIC DNA]</scope>
    <source>
        <strain evidence="8 9">DSM 13574</strain>
    </source>
</reference>
<dbReference type="Gene3D" id="3.30.70.240">
    <property type="match status" value="1"/>
</dbReference>
<dbReference type="EMBL" id="REFG01000008">
    <property type="protein sequence ID" value="RMA71481.1"/>
    <property type="molecule type" value="Genomic_DNA"/>
</dbReference>
<keyword evidence="5 6" id="KW-0342">GTP-binding</keyword>
<dbReference type="InterPro" id="IPR013842">
    <property type="entry name" value="LepA_CTD"/>
</dbReference>
<keyword evidence="6" id="KW-0472">Membrane</keyword>
<evidence type="ECO:0000256" key="6">
    <source>
        <dbReference type="HAMAP-Rule" id="MF_00071"/>
    </source>
</evidence>
<feature type="binding site" evidence="6">
    <location>
        <begin position="21"/>
        <end position="26"/>
    </location>
    <ligand>
        <name>GTP</name>
        <dbReference type="ChEBI" id="CHEBI:37565"/>
    </ligand>
</feature>
<dbReference type="CDD" id="cd03709">
    <property type="entry name" value="lepA_C"/>
    <property type="match status" value="1"/>
</dbReference>
<comment type="similarity">
    <text evidence="1 6">Belongs to the TRAFAC class translation factor GTPase superfamily. Classic translation factor GTPase family. LepA subfamily.</text>
</comment>
<dbReference type="InterPro" id="IPR005225">
    <property type="entry name" value="Small_GTP-bd"/>
</dbReference>
<evidence type="ECO:0000313" key="9">
    <source>
        <dbReference type="Proteomes" id="UP000279669"/>
    </source>
</evidence>
<dbReference type="PRINTS" id="PR00315">
    <property type="entry name" value="ELONGATNFCT"/>
</dbReference>
<evidence type="ECO:0000313" key="8">
    <source>
        <dbReference type="EMBL" id="RMA71481.1"/>
    </source>
</evidence>